<feature type="compositionally biased region" description="Basic and acidic residues" evidence="1">
    <location>
        <begin position="179"/>
        <end position="190"/>
    </location>
</feature>
<dbReference type="Gene3D" id="3.40.50.1820">
    <property type="entry name" value="alpha/beta hydrolase"/>
    <property type="match status" value="1"/>
</dbReference>
<dbReference type="PANTHER" id="PTHR42103">
    <property type="entry name" value="ALPHA/BETA-HYDROLASES SUPERFAMILY PROTEIN"/>
    <property type="match status" value="1"/>
</dbReference>
<evidence type="ECO:0000313" key="3">
    <source>
        <dbReference type="Proteomes" id="UP001280581"/>
    </source>
</evidence>
<dbReference type="Proteomes" id="UP001280581">
    <property type="component" value="Unassembled WGS sequence"/>
</dbReference>
<dbReference type="AlphaFoldDB" id="A0AAN6M5X6"/>
<feature type="region of interest" description="Disordered" evidence="1">
    <location>
        <begin position="160"/>
        <end position="190"/>
    </location>
</feature>
<evidence type="ECO:0000256" key="1">
    <source>
        <dbReference type="SAM" id="MobiDB-lite"/>
    </source>
</evidence>
<keyword evidence="3" id="KW-1185">Reference proteome</keyword>
<evidence type="ECO:0000313" key="2">
    <source>
        <dbReference type="EMBL" id="KAK3217030.1"/>
    </source>
</evidence>
<protein>
    <submittedName>
        <fullName evidence="2">Uncharacterized protein</fullName>
    </submittedName>
</protein>
<proteinExistence type="predicted"/>
<dbReference type="PANTHER" id="PTHR42103:SF2">
    <property type="entry name" value="AB HYDROLASE-1 DOMAIN-CONTAINING PROTEIN"/>
    <property type="match status" value="1"/>
</dbReference>
<dbReference type="SUPFAM" id="SSF53474">
    <property type="entry name" value="alpha/beta-Hydrolases"/>
    <property type="match status" value="1"/>
</dbReference>
<accession>A0AAN6M5X6</accession>
<name>A0AAN6M5X6_9PLEO</name>
<dbReference type="InterPro" id="IPR029058">
    <property type="entry name" value="AB_hydrolase_fold"/>
</dbReference>
<reference evidence="2 3" key="1">
    <citation type="submission" date="2021-02" db="EMBL/GenBank/DDBJ databases">
        <title>Genome assembly of Pseudopithomyces chartarum.</title>
        <authorList>
            <person name="Jauregui R."/>
            <person name="Singh J."/>
            <person name="Voisey C."/>
        </authorList>
    </citation>
    <scope>NUCLEOTIDE SEQUENCE [LARGE SCALE GENOMIC DNA]</scope>
    <source>
        <strain evidence="2 3">AGR01</strain>
    </source>
</reference>
<comment type="caution">
    <text evidence="2">The sequence shown here is derived from an EMBL/GenBank/DDBJ whole genome shotgun (WGS) entry which is preliminary data.</text>
</comment>
<feature type="region of interest" description="Disordered" evidence="1">
    <location>
        <begin position="209"/>
        <end position="230"/>
    </location>
</feature>
<organism evidence="2 3">
    <name type="scientific">Pseudopithomyces chartarum</name>
    <dbReference type="NCBI Taxonomy" id="1892770"/>
    <lineage>
        <taxon>Eukaryota</taxon>
        <taxon>Fungi</taxon>
        <taxon>Dikarya</taxon>
        <taxon>Ascomycota</taxon>
        <taxon>Pezizomycotina</taxon>
        <taxon>Dothideomycetes</taxon>
        <taxon>Pleosporomycetidae</taxon>
        <taxon>Pleosporales</taxon>
        <taxon>Massarineae</taxon>
        <taxon>Didymosphaeriaceae</taxon>
        <taxon>Pseudopithomyces</taxon>
    </lineage>
</organism>
<gene>
    <name evidence="2" type="ORF">GRF29_1g1787116</name>
</gene>
<sequence>MGGSYDDRIVGIVVNEFLKQGWVVGTFNFRGASGGKTSWSGKPEVADYQSFAGLFIHYLSYLHPHPPPDAPFVPEQLPALSTGAVQTDSNRNEDEAPIVILGGYSYGSTILRHLPPMPSILQPFAARIPGSAADEIFLKSHKLADQANLEFLNMSRDLDRSKKGHNHKLSVTMGGEETNPEKRRNSREIRRSLDISRGHNIGSRLRSLSHSHRRVKMDVSPSAVEPPKPRPAIQVPAVRYLLVSPLTPPTSTFVAPGLARGLWSRSVDEDVTIKRHETLAVFGDQDMFASAKKMRDWAERMEKENPSGFFGVEIQGAGHFWVEQDAEKRLRDELQDWEKRVRV</sequence>
<dbReference type="EMBL" id="WVTA01000001">
    <property type="protein sequence ID" value="KAK3217030.1"/>
    <property type="molecule type" value="Genomic_DNA"/>
</dbReference>